<reference evidence="1" key="1">
    <citation type="submission" date="2018-09" db="EMBL/GenBank/DDBJ databases">
        <title>Comparative analyses of salivary proteins from the facultative symbiont-infected and uninfected Tetranychus truncatus.</title>
        <authorList>
            <person name="Zhu Y.-X."/>
            <person name="Huang H.-J."/>
            <person name="Hong X.-Y."/>
        </authorList>
    </citation>
    <scope>NUCLEOTIDE SEQUENCE</scope>
</reference>
<name>A0A3G5ANW4_9ACAR</name>
<dbReference type="AlphaFoldDB" id="A0A3G5ANW4"/>
<dbReference type="EMBL" id="MH990479">
    <property type="protein sequence ID" value="AYV89026.1"/>
    <property type="molecule type" value="mRNA"/>
</dbReference>
<accession>A0A3G5ANW4</accession>
<proteinExistence type="evidence at transcript level"/>
<sequence length="40" mass="4845">MFEAEDNGKIMRKGIVKKRRDNEKGFWKGLEEFEKKLKDD</sequence>
<protein>
    <submittedName>
        <fullName evidence="1">Saliva protein-3</fullName>
    </submittedName>
</protein>
<organism evidence="1">
    <name type="scientific">Tetranychus truncatus</name>
    <dbReference type="NCBI Taxonomy" id="93132"/>
    <lineage>
        <taxon>Eukaryota</taxon>
        <taxon>Metazoa</taxon>
        <taxon>Ecdysozoa</taxon>
        <taxon>Arthropoda</taxon>
        <taxon>Chelicerata</taxon>
        <taxon>Arachnida</taxon>
        <taxon>Acari</taxon>
        <taxon>Acariformes</taxon>
        <taxon>Trombidiformes</taxon>
        <taxon>Prostigmata</taxon>
        <taxon>Eleutherengona</taxon>
        <taxon>Raphignathae</taxon>
        <taxon>Tetranychoidea</taxon>
        <taxon>Tetranychidae</taxon>
        <taxon>Tetranychus</taxon>
    </lineage>
</organism>
<evidence type="ECO:0000313" key="1">
    <source>
        <dbReference type="EMBL" id="AYV89026.1"/>
    </source>
</evidence>